<protein>
    <recommendedName>
        <fullName evidence="1">Enoyl reductase (ER) domain-containing protein</fullName>
    </recommendedName>
</protein>
<dbReference type="GO" id="GO:0005739">
    <property type="term" value="C:mitochondrion"/>
    <property type="evidence" value="ECO:0007669"/>
    <property type="project" value="TreeGrafter"/>
</dbReference>
<evidence type="ECO:0000259" key="1">
    <source>
        <dbReference type="SMART" id="SM00829"/>
    </source>
</evidence>
<dbReference type="Gene3D" id="3.40.50.720">
    <property type="entry name" value="NAD(P)-binding Rossmann-like Domain"/>
    <property type="match status" value="1"/>
</dbReference>
<dbReference type="InterPro" id="IPR036291">
    <property type="entry name" value="NAD(P)-bd_dom_sf"/>
</dbReference>
<dbReference type="Pfam" id="PF08240">
    <property type="entry name" value="ADH_N"/>
    <property type="match status" value="1"/>
</dbReference>
<gene>
    <name evidence="2" type="ORF">JX265_012469</name>
</gene>
<keyword evidence="3" id="KW-1185">Reference proteome</keyword>
<comment type="caution">
    <text evidence="2">The sequence shown here is derived from an EMBL/GenBank/DDBJ whole genome shotgun (WGS) entry which is preliminary data.</text>
</comment>
<dbReference type="InterPro" id="IPR020843">
    <property type="entry name" value="ER"/>
</dbReference>
<dbReference type="InterPro" id="IPR050700">
    <property type="entry name" value="YIM1/Zinc_Alcohol_DH_Fams"/>
</dbReference>
<dbReference type="AlphaFoldDB" id="A0A9P9WAQ5"/>
<dbReference type="InterPro" id="IPR011032">
    <property type="entry name" value="GroES-like_sf"/>
</dbReference>
<name>A0A9P9WAQ5_9PEZI</name>
<dbReference type="PANTHER" id="PTHR11695">
    <property type="entry name" value="ALCOHOL DEHYDROGENASE RELATED"/>
    <property type="match status" value="1"/>
</dbReference>
<reference evidence="2" key="1">
    <citation type="submission" date="2021-03" db="EMBL/GenBank/DDBJ databases">
        <title>Revisited historic fungal species revealed as producer of novel bioactive compounds through whole genome sequencing and comparative genomics.</title>
        <authorList>
            <person name="Vignolle G.A."/>
            <person name="Hochenegger N."/>
            <person name="Mach R.L."/>
            <person name="Mach-Aigner A.R."/>
            <person name="Javad Rahimi M."/>
            <person name="Salim K.A."/>
            <person name="Chan C.M."/>
            <person name="Lim L.B.L."/>
            <person name="Cai F."/>
            <person name="Druzhinina I.S."/>
            <person name="U'Ren J.M."/>
            <person name="Derntl C."/>
        </authorList>
    </citation>
    <scope>NUCLEOTIDE SEQUENCE</scope>
    <source>
        <strain evidence="2">TUCIM 5799</strain>
    </source>
</reference>
<proteinExistence type="predicted"/>
<evidence type="ECO:0000313" key="3">
    <source>
        <dbReference type="Proteomes" id="UP000829685"/>
    </source>
</evidence>
<organism evidence="2 3">
    <name type="scientific">Neoarthrinium moseri</name>
    <dbReference type="NCBI Taxonomy" id="1658444"/>
    <lineage>
        <taxon>Eukaryota</taxon>
        <taxon>Fungi</taxon>
        <taxon>Dikarya</taxon>
        <taxon>Ascomycota</taxon>
        <taxon>Pezizomycotina</taxon>
        <taxon>Sordariomycetes</taxon>
        <taxon>Xylariomycetidae</taxon>
        <taxon>Amphisphaeriales</taxon>
        <taxon>Apiosporaceae</taxon>
        <taxon>Neoarthrinium</taxon>
    </lineage>
</organism>
<dbReference type="SUPFAM" id="SSF50129">
    <property type="entry name" value="GroES-like"/>
    <property type="match status" value="1"/>
</dbReference>
<sequence>MRALVAPKYTKPSGYEVIDLPVPSVQKPNEMLIKVHAAGIMTGDTLVAGGTMKLLFKAPFPIRIGIECSGVVINVGSAVKNFKPGDAVYGAAFGHPMEFENAPGYCSEYCIGRESLFVHKPAHLSFEEAASLGGFTLTAYQSFELGAKHLADRGKTLEGSTVFVPGALSATGALGIQVLKNVYGVGKIVATVSTSKVPLVEKYLPGMVDQVVDYTEFEDLSRIIPAGSIDFAYNTQWSSLESIIPLMNKENGVIVSIASLFPPKILRQAMGPMLPFWAAWVAALAQLYYRWLLRGTNIKLDFLSGNLGKKDDVEKTAEIIALGKVKSVMRVVKLEDIEAVRKACDEVYKGKGGLGRLIVKIV</sequence>
<dbReference type="EMBL" id="JAFIMR010000053">
    <property type="protein sequence ID" value="KAI1854435.1"/>
    <property type="molecule type" value="Genomic_DNA"/>
</dbReference>
<dbReference type="CDD" id="cd05289">
    <property type="entry name" value="MDR_like_2"/>
    <property type="match status" value="1"/>
</dbReference>
<dbReference type="Proteomes" id="UP000829685">
    <property type="component" value="Unassembled WGS sequence"/>
</dbReference>
<dbReference type="GO" id="GO:0016491">
    <property type="term" value="F:oxidoreductase activity"/>
    <property type="evidence" value="ECO:0007669"/>
    <property type="project" value="InterPro"/>
</dbReference>
<feature type="domain" description="Enoyl reductase (ER)" evidence="1">
    <location>
        <begin position="10"/>
        <end position="255"/>
    </location>
</feature>
<evidence type="ECO:0000313" key="2">
    <source>
        <dbReference type="EMBL" id="KAI1854435.1"/>
    </source>
</evidence>
<dbReference type="Gene3D" id="3.90.180.10">
    <property type="entry name" value="Medium-chain alcohol dehydrogenases, catalytic domain"/>
    <property type="match status" value="1"/>
</dbReference>
<dbReference type="SMART" id="SM00829">
    <property type="entry name" value="PKS_ER"/>
    <property type="match status" value="1"/>
</dbReference>
<dbReference type="PANTHER" id="PTHR11695:SF294">
    <property type="entry name" value="RETICULON-4-INTERACTING PROTEIN 1, MITOCHONDRIAL"/>
    <property type="match status" value="1"/>
</dbReference>
<dbReference type="SUPFAM" id="SSF51735">
    <property type="entry name" value="NAD(P)-binding Rossmann-fold domains"/>
    <property type="match status" value="1"/>
</dbReference>
<accession>A0A9P9WAQ5</accession>
<dbReference type="InterPro" id="IPR013154">
    <property type="entry name" value="ADH-like_N"/>
</dbReference>